<dbReference type="Gene3D" id="3.30.230.10">
    <property type="match status" value="1"/>
</dbReference>
<dbReference type="Pfam" id="PF00004">
    <property type="entry name" value="AAA"/>
    <property type="match status" value="1"/>
</dbReference>
<dbReference type="GO" id="GO:0006515">
    <property type="term" value="P:protein quality control for misfolded or incompletely synthesized proteins"/>
    <property type="evidence" value="ECO:0007669"/>
    <property type="project" value="UniProtKB-UniRule"/>
</dbReference>
<keyword evidence="5 14" id="KW-0378">Hydrolase</keyword>
<dbReference type="HAMAP" id="MF_01973">
    <property type="entry name" value="lon_bact"/>
    <property type="match status" value="1"/>
</dbReference>
<evidence type="ECO:0000256" key="3">
    <source>
        <dbReference type="ARBA" id="ARBA00022670"/>
    </source>
</evidence>
<dbReference type="FunFam" id="3.40.50.300:FF:000021">
    <property type="entry name" value="Lon protease homolog"/>
    <property type="match status" value="1"/>
</dbReference>
<dbReference type="SUPFAM" id="SSF88697">
    <property type="entry name" value="PUA domain-like"/>
    <property type="match status" value="1"/>
</dbReference>
<keyword evidence="8 14" id="KW-0346">Stress response</keyword>
<feature type="domain" description="Lon N-terminal" evidence="21">
    <location>
        <begin position="8"/>
        <end position="202"/>
    </location>
</feature>
<dbReference type="Gene3D" id="3.40.50.300">
    <property type="entry name" value="P-loop containing nucleotide triphosphate hydrolases"/>
    <property type="match status" value="1"/>
</dbReference>
<evidence type="ECO:0000256" key="5">
    <source>
        <dbReference type="ARBA" id="ARBA00022801"/>
    </source>
</evidence>
<dbReference type="GO" id="GO:0004176">
    <property type="term" value="F:ATP-dependent peptidase activity"/>
    <property type="evidence" value="ECO:0007669"/>
    <property type="project" value="UniProtKB-UniRule"/>
</dbReference>
<dbReference type="Pfam" id="PF05362">
    <property type="entry name" value="Lon_C"/>
    <property type="match status" value="1"/>
</dbReference>
<dbReference type="CDD" id="cd19500">
    <property type="entry name" value="RecA-like_Lon"/>
    <property type="match status" value="1"/>
</dbReference>
<dbReference type="Gene3D" id="1.20.58.1480">
    <property type="match status" value="1"/>
</dbReference>
<evidence type="ECO:0000256" key="2">
    <source>
        <dbReference type="ARBA" id="ARBA00022490"/>
    </source>
</evidence>
<keyword evidence="7 14" id="KW-0067">ATP-binding</keyword>
<dbReference type="Proteomes" id="UP000806542">
    <property type="component" value="Unassembled WGS sequence"/>
</dbReference>
<dbReference type="InterPro" id="IPR003959">
    <property type="entry name" value="ATPase_AAA_core"/>
</dbReference>
<dbReference type="EC" id="3.4.21.53" evidence="11 14"/>
<organism evidence="22 23">
    <name type="scientific">Ructibacterium gallinarum</name>
    <dbReference type="NCBI Taxonomy" id="2779355"/>
    <lineage>
        <taxon>Bacteria</taxon>
        <taxon>Bacillati</taxon>
        <taxon>Bacillota</taxon>
        <taxon>Clostridia</taxon>
        <taxon>Eubacteriales</taxon>
        <taxon>Oscillospiraceae</taxon>
        <taxon>Ructibacterium</taxon>
    </lineage>
</organism>
<comment type="catalytic activity">
    <reaction evidence="9 14 15 18">
        <text>Hydrolysis of proteins in presence of ATP.</text>
        <dbReference type="EC" id="3.4.21.53"/>
    </reaction>
</comment>
<dbReference type="Pfam" id="PF22667">
    <property type="entry name" value="Lon_lid"/>
    <property type="match status" value="1"/>
</dbReference>
<feature type="active site" evidence="14 16">
    <location>
        <position position="721"/>
    </location>
</feature>
<evidence type="ECO:0000256" key="10">
    <source>
        <dbReference type="ARBA" id="ARBA00053875"/>
    </source>
</evidence>
<evidence type="ECO:0000259" key="21">
    <source>
        <dbReference type="PROSITE" id="PS51787"/>
    </source>
</evidence>
<dbReference type="InterPro" id="IPR027543">
    <property type="entry name" value="Lon_bac"/>
</dbReference>
<keyword evidence="2 14" id="KW-0963">Cytoplasm</keyword>
<evidence type="ECO:0000256" key="11">
    <source>
        <dbReference type="ARBA" id="ARBA00066743"/>
    </source>
</evidence>
<dbReference type="Gene3D" id="2.30.130.40">
    <property type="entry name" value="LON domain-like"/>
    <property type="match status" value="1"/>
</dbReference>
<evidence type="ECO:0000256" key="7">
    <source>
        <dbReference type="ARBA" id="ARBA00022840"/>
    </source>
</evidence>
<dbReference type="RefSeq" id="WP_226391432.1">
    <property type="nucleotide sequence ID" value="NZ_JADCKB010000001.1"/>
</dbReference>
<comment type="function">
    <text evidence="10 14">ATP-dependent serine protease that mediates the selective degradation of mutant and abnormal proteins as well as certain short-lived regulatory proteins. Required for cellular homeostasis and for survival from DNA damage and developmental changes induced by stress. Degrades polypeptides processively to yield small peptide fragments that are 5 to 10 amino acids long. Binds to DNA in a double-stranded, site-specific manner.</text>
</comment>
<dbReference type="InterPro" id="IPR003593">
    <property type="entry name" value="AAA+_ATPase"/>
</dbReference>
<feature type="active site" evidence="14 16">
    <location>
        <position position="678"/>
    </location>
</feature>
<evidence type="ECO:0000256" key="15">
    <source>
        <dbReference type="PIRNR" id="PIRNR001174"/>
    </source>
</evidence>
<evidence type="ECO:0000256" key="19">
    <source>
        <dbReference type="RuleBase" id="RU000591"/>
    </source>
</evidence>
<dbReference type="PIRSF" id="PIRSF001174">
    <property type="entry name" value="Lon_proteas"/>
    <property type="match status" value="1"/>
</dbReference>
<evidence type="ECO:0000256" key="9">
    <source>
        <dbReference type="ARBA" id="ARBA00050665"/>
    </source>
</evidence>
<dbReference type="InterPro" id="IPR054594">
    <property type="entry name" value="Lon_lid"/>
</dbReference>
<gene>
    <name evidence="14 22" type="primary">lon</name>
    <name evidence="22" type="ORF">INF28_00090</name>
</gene>
<evidence type="ECO:0000256" key="4">
    <source>
        <dbReference type="ARBA" id="ARBA00022741"/>
    </source>
</evidence>
<dbReference type="GO" id="GO:0043565">
    <property type="term" value="F:sequence-specific DNA binding"/>
    <property type="evidence" value="ECO:0007669"/>
    <property type="project" value="UniProtKB-UniRule"/>
</dbReference>
<dbReference type="Gene3D" id="1.20.5.5270">
    <property type="match status" value="1"/>
</dbReference>
<evidence type="ECO:0000256" key="13">
    <source>
        <dbReference type="ARBA" id="ARBA00082722"/>
    </source>
</evidence>
<evidence type="ECO:0000256" key="17">
    <source>
        <dbReference type="PIRSR" id="PIRSR001174-2"/>
    </source>
</evidence>
<proteinExistence type="evidence at transcript level"/>
<keyword evidence="4 14" id="KW-0547">Nucleotide-binding</keyword>
<keyword evidence="3 14" id="KW-0645">Protease</keyword>
<dbReference type="InterPro" id="IPR004815">
    <property type="entry name" value="Lon_bac/euk-typ"/>
</dbReference>
<evidence type="ECO:0000256" key="8">
    <source>
        <dbReference type="ARBA" id="ARBA00023016"/>
    </source>
</evidence>
<feature type="domain" description="Lon proteolytic" evidence="20">
    <location>
        <begin position="591"/>
        <end position="772"/>
    </location>
</feature>
<evidence type="ECO:0000256" key="16">
    <source>
        <dbReference type="PIRSR" id="PIRSR001174-1"/>
    </source>
</evidence>
<dbReference type="SUPFAM" id="SSF52540">
    <property type="entry name" value="P-loop containing nucleoside triphosphate hydrolases"/>
    <property type="match status" value="1"/>
</dbReference>
<dbReference type="InterPro" id="IPR027417">
    <property type="entry name" value="P-loop_NTPase"/>
</dbReference>
<evidence type="ECO:0000313" key="23">
    <source>
        <dbReference type="Proteomes" id="UP000806542"/>
    </source>
</evidence>
<dbReference type="InterPro" id="IPR003111">
    <property type="entry name" value="Lon_prtase_N"/>
</dbReference>
<comment type="subcellular location">
    <subcellularLocation>
        <location evidence="1 14 15">Cytoplasm</location>
    </subcellularLocation>
</comment>
<dbReference type="InterPro" id="IPR014721">
    <property type="entry name" value="Ribsml_uS5_D2-typ_fold_subgr"/>
</dbReference>
<dbReference type="PROSITE" id="PS01046">
    <property type="entry name" value="LON_SER"/>
    <property type="match status" value="1"/>
</dbReference>
<evidence type="ECO:0000256" key="12">
    <source>
        <dbReference type="ARBA" id="ARBA00071934"/>
    </source>
</evidence>
<dbReference type="PROSITE" id="PS51787">
    <property type="entry name" value="LON_N"/>
    <property type="match status" value="1"/>
</dbReference>
<keyword evidence="23" id="KW-1185">Reference proteome</keyword>
<protein>
    <recommendedName>
        <fullName evidence="12 14">Lon protease</fullName>
        <ecNumber evidence="11 14">3.4.21.53</ecNumber>
    </recommendedName>
    <alternativeName>
        <fullName evidence="13 14">ATP-dependent protease La</fullName>
    </alternativeName>
</protein>
<evidence type="ECO:0000313" key="22">
    <source>
        <dbReference type="EMBL" id="MBE5038865.1"/>
    </source>
</evidence>
<dbReference type="InterPro" id="IPR015947">
    <property type="entry name" value="PUA-like_sf"/>
</dbReference>
<comment type="induction">
    <text evidence="14">By heat shock.</text>
</comment>
<dbReference type="InterPro" id="IPR008269">
    <property type="entry name" value="Lon_proteolytic"/>
</dbReference>
<dbReference type="GO" id="GO:0005737">
    <property type="term" value="C:cytoplasm"/>
    <property type="evidence" value="ECO:0007669"/>
    <property type="project" value="UniProtKB-SubCell"/>
</dbReference>
<dbReference type="GO" id="GO:0004252">
    <property type="term" value="F:serine-type endopeptidase activity"/>
    <property type="evidence" value="ECO:0007669"/>
    <property type="project" value="UniProtKB-UniRule"/>
</dbReference>
<dbReference type="SMART" id="SM00382">
    <property type="entry name" value="AAA"/>
    <property type="match status" value="1"/>
</dbReference>
<dbReference type="PROSITE" id="PS51786">
    <property type="entry name" value="LON_PROTEOLYTIC"/>
    <property type="match status" value="1"/>
</dbReference>
<comment type="caution">
    <text evidence="22">The sequence shown here is derived from an EMBL/GenBank/DDBJ whole genome shotgun (WGS) entry which is preliminary data.</text>
</comment>
<comment type="subunit">
    <text evidence="14 15">Homohexamer. Organized in a ring with a central cavity.</text>
</comment>
<dbReference type="SUPFAM" id="SSF54211">
    <property type="entry name" value="Ribosomal protein S5 domain 2-like"/>
    <property type="match status" value="1"/>
</dbReference>
<dbReference type="GO" id="GO:0016887">
    <property type="term" value="F:ATP hydrolysis activity"/>
    <property type="evidence" value="ECO:0007669"/>
    <property type="project" value="UniProtKB-UniRule"/>
</dbReference>
<comment type="similarity">
    <text evidence="14 15 18 19">Belongs to the peptidase S16 family.</text>
</comment>
<dbReference type="NCBIfam" id="TIGR00763">
    <property type="entry name" value="lon"/>
    <property type="match status" value="1"/>
</dbReference>
<evidence type="ECO:0000259" key="20">
    <source>
        <dbReference type="PROSITE" id="PS51786"/>
    </source>
</evidence>
<dbReference type="PANTHER" id="PTHR10046">
    <property type="entry name" value="ATP DEPENDENT LON PROTEASE FAMILY MEMBER"/>
    <property type="match status" value="1"/>
</dbReference>
<dbReference type="GO" id="GO:0034605">
    <property type="term" value="P:cellular response to heat"/>
    <property type="evidence" value="ECO:0007669"/>
    <property type="project" value="UniProtKB-UniRule"/>
</dbReference>
<keyword evidence="6 14" id="KW-0720">Serine protease</keyword>
<evidence type="ECO:0000256" key="18">
    <source>
        <dbReference type="PROSITE-ProRule" id="PRU01122"/>
    </source>
</evidence>
<name>A0A9D5LYJ1_9FIRM</name>
<dbReference type="InterPro" id="IPR008268">
    <property type="entry name" value="Peptidase_S16_AS"/>
</dbReference>
<dbReference type="InterPro" id="IPR020568">
    <property type="entry name" value="Ribosomal_Su5_D2-typ_SF"/>
</dbReference>
<dbReference type="GO" id="GO:0005524">
    <property type="term" value="F:ATP binding"/>
    <property type="evidence" value="ECO:0007669"/>
    <property type="project" value="UniProtKB-UniRule"/>
</dbReference>
<dbReference type="PRINTS" id="PR00830">
    <property type="entry name" value="ENDOLAPTASE"/>
</dbReference>
<dbReference type="Pfam" id="PF02190">
    <property type="entry name" value="LON_substr_bdg"/>
    <property type="match status" value="1"/>
</dbReference>
<dbReference type="InterPro" id="IPR027065">
    <property type="entry name" value="Lon_Prtase"/>
</dbReference>
<feature type="binding site" evidence="14 17">
    <location>
        <begin position="354"/>
        <end position="361"/>
    </location>
    <ligand>
        <name>ATP</name>
        <dbReference type="ChEBI" id="CHEBI:30616"/>
    </ligand>
</feature>
<evidence type="ECO:0000256" key="14">
    <source>
        <dbReference type="HAMAP-Rule" id="MF_01973"/>
    </source>
</evidence>
<evidence type="ECO:0000256" key="1">
    <source>
        <dbReference type="ARBA" id="ARBA00004496"/>
    </source>
</evidence>
<dbReference type="Gene3D" id="1.10.8.60">
    <property type="match status" value="1"/>
</dbReference>
<sequence>MTKNRLTLPLVPLRGMTVFPGMTLHFDVGRPRSIAAVRRAMDTDKYIFLCYQTDIAVDQPQAKDLAQIGTIAEIRQILNLPDGNIRVLINGLDRGKITRFTELDQLVEVNVTRLEDIPASDDIQIQVLVRRMYHLVEEFLSLYDRLSPEAMTSLLSIENPGELTDVVISNFPVKAQLKQEILDEISVEARLKKLIAIISHEIDILKIEKELADKVQESLDENQREYVLREKLKVIQEELGDGASAEDDAQKYRKQVNSRQLPQEVADKLNEEITRLTKTHPYSQEYGVVQNYIETVLALPWDHKTEDRLDLETAKAILERDHYGLQKVKERILEYIAVRKLSGQPKNNILCLVGPPGTGKTSIARSLAEALGRNYIRISLGGVQNESEIRGHRKTYVGAMPGRIIDALKRAGSSNPLMLFDEIDKMSHSYNGDPASAMLEVFDPEQNQSFRDHYIELPFDLSGVLFVATANSLDTVPKPLLDRMDIMEISGYTMDEKMNIAKKYLIPKQRRMHGLKASQLKFNASALPALIESYTRESGVRSLERRIAAICRKAAVKTVEDSAEGPISVTAKNLSEFLGKPIYHYDKTAAQDQIGLVNGLAWTESGGDTLSIEVNTMSGTGKLELTGNLGDVMQESAKAALSFVRANAFRLGIAQDFYKKLDIHIHVPEGAVPKDGPSAGITMATALVSALSGRPVNRLVAMTGEITLRGRVLPIGGLKEKALAAFRMGIKTIVLPFDNKPDYEELPQNLKDSISFVFAKDMNTVLKTALLPVSTAKKQPLQKEVRYIDALISGSEQKERVRADHFQQI</sequence>
<evidence type="ECO:0000256" key="6">
    <source>
        <dbReference type="ARBA" id="ARBA00022825"/>
    </source>
</evidence>
<dbReference type="InterPro" id="IPR046336">
    <property type="entry name" value="Lon_prtase_N_sf"/>
</dbReference>
<dbReference type="EMBL" id="JADCKB010000001">
    <property type="protein sequence ID" value="MBE5038865.1"/>
    <property type="molecule type" value="Genomic_DNA"/>
</dbReference>
<dbReference type="SMART" id="SM00464">
    <property type="entry name" value="LON"/>
    <property type="match status" value="1"/>
</dbReference>
<reference evidence="22" key="1">
    <citation type="submission" date="2020-10" db="EMBL/GenBank/DDBJ databases">
        <title>ChiBAC.</title>
        <authorList>
            <person name="Zenner C."/>
            <person name="Hitch T.C.A."/>
            <person name="Clavel T."/>
        </authorList>
    </citation>
    <scope>NUCLEOTIDE SEQUENCE</scope>
    <source>
        <strain evidence="22">DSM 107454</strain>
    </source>
</reference>
<dbReference type="AlphaFoldDB" id="A0A9D5LYJ1"/>
<accession>A0A9D5LYJ1</accession>